<evidence type="ECO:0000256" key="6">
    <source>
        <dbReference type="PROSITE-ProRule" id="PRU00076"/>
    </source>
</evidence>
<feature type="disulfide bond" evidence="6">
    <location>
        <begin position="211"/>
        <end position="221"/>
    </location>
</feature>
<feature type="signal peptide" evidence="8">
    <location>
        <begin position="1"/>
        <end position="19"/>
    </location>
</feature>
<feature type="disulfide bond" evidence="6">
    <location>
        <begin position="149"/>
        <end position="158"/>
    </location>
</feature>
<name>A0A4Y2NYA2_ARAVE</name>
<keyword evidence="11" id="KW-1185">Reference proteome</keyword>
<evidence type="ECO:0000256" key="2">
    <source>
        <dbReference type="ARBA" id="ARBA00022729"/>
    </source>
</evidence>
<gene>
    <name evidence="10" type="ORF">AVEN_36297_1</name>
</gene>
<dbReference type="PROSITE" id="PS50026">
    <property type="entry name" value="EGF_3"/>
    <property type="match status" value="2"/>
</dbReference>
<organism evidence="10 11">
    <name type="scientific">Araneus ventricosus</name>
    <name type="common">Orbweaver spider</name>
    <name type="synonym">Epeira ventricosa</name>
    <dbReference type="NCBI Taxonomy" id="182803"/>
    <lineage>
        <taxon>Eukaryota</taxon>
        <taxon>Metazoa</taxon>
        <taxon>Ecdysozoa</taxon>
        <taxon>Arthropoda</taxon>
        <taxon>Chelicerata</taxon>
        <taxon>Arachnida</taxon>
        <taxon>Araneae</taxon>
        <taxon>Araneomorphae</taxon>
        <taxon>Entelegynae</taxon>
        <taxon>Araneoidea</taxon>
        <taxon>Araneidae</taxon>
        <taxon>Araneus</taxon>
    </lineage>
</organism>
<keyword evidence="2 8" id="KW-0732">Signal</keyword>
<evidence type="ECO:0000313" key="10">
    <source>
        <dbReference type="EMBL" id="GBN44605.1"/>
    </source>
</evidence>
<evidence type="ECO:0000256" key="8">
    <source>
        <dbReference type="SAM" id="SignalP"/>
    </source>
</evidence>
<dbReference type="OrthoDB" id="6427640at2759"/>
<dbReference type="SMART" id="SM00179">
    <property type="entry name" value="EGF_CA"/>
    <property type="match status" value="3"/>
</dbReference>
<dbReference type="PROSITE" id="PS01186">
    <property type="entry name" value="EGF_2"/>
    <property type="match status" value="3"/>
</dbReference>
<dbReference type="PANTHER" id="PTHR12916">
    <property type="entry name" value="CYTOCHROME C OXIDASE POLYPEPTIDE VIC-2"/>
    <property type="match status" value="1"/>
</dbReference>
<proteinExistence type="predicted"/>
<sequence length="464" mass="51419">MNALKIFAVCLLLAFGVVSQSPGTSTVQSTEDHETQTTSSESLSTETVDNNLETTEKPEKTNQTDVDTDGDVIITRHPEDETENDHNSSSTSTLVERNATEVTTEVPSTTLSETTTLQINWRACSSNPCKNGGLCMEDHSDPKLYTCKCSHGYSGTHCQVADSCFVDEDGNICNEGTCVYAKDALSRSCACFFGMFWDEDMQKCRKAEPPCFPNPCHNGTCIQDGGDFQCSCRRGYEGNTCEIRNLCGEEDYCENGECKENSEKVKYCECHSDFYWNEEKRKCEAGVVCAFPDLNACDQICIPEEEGYTCKCEEVFLLNDDNRTCEYIGNSTNCTNKTCNNGICVRIKEGEKCICGPGFEEVEDNCVDLCTAEKLPEGYCPDNKCEATDSGFKCKCEGKYTYSDDDITCKASCKEKGAWWARSRLQDKRISDSKPGNTEDPPCMWICSSLNLTSRVKCPPAGVE</sequence>
<evidence type="ECO:0000256" key="5">
    <source>
        <dbReference type="ARBA" id="ARBA00023180"/>
    </source>
</evidence>
<accession>A0A4Y2NYA2</accession>
<evidence type="ECO:0000256" key="3">
    <source>
        <dbReference type="ARBA" id="ARBA00022737"/>
    </source>
</evidence>
<feature type="compositionally biased region" description="Polar residues" evidence="7">
    <location>
        <begin position="87"/>
        <end position="111"/>
    </location>
</feature>
<dbReference type="PROSITE" id="PS00022">
    <property type="entry name" value="EGF_1"/>
    <property type="match status" value="2"/>
</dbReference>
<feature type="region of interest" description="Disordered" evidence="7">
    <location>
        <begin position="21"/>
        <end position="111"/>
    </location>
</feature>
<reference evidence="10 11" key="1">
    <citation type="journal article" date="2019" name="Sci. Rep.">
        <title>Orb-weaving spider Araneus ventricosus genome elucidates the spidroin gene catalogue.</title>
        <authorList>
            <person name="Kono N."/>
            <person name="Nakamura H."/>
            <person name="Ohtoshi R."/>
            <person name="Moran D.A.P."/>
            <person name="Shinohara A."/>
            <person name="Yoshida Y."/>
            <person name="Fujiwara M."/>
            <person name="Mori M."/>
            <person name="Tomita M."/>
            <person name="Arakawa K."/>
        </authorList>
    </citation>
    <scope>NUCLEOTIDE SEQUENCE [LARGE SCALE GENOMIC DNA]</scope>
</reference>
<dbReference type="Proteomes" id="UP000499080">
    <property type="component" value="Unassembled WGS sequence"/>
</dbReference>
<keyword evidence="5" id="KW-0325">Glycoprotein</keyword>
<evidence type="ECO:0000256" key="1">
    <source>
        <dbReference type="ARBA" id="ARBA00022536"/>
    </source>
</evidence>
<dbReference type="SMART" id="SM00181">
    <property type="entry name" value="EGF"/>
    <property type="match status" value="7"/>
</dbReference>
<dbReference type="Gene3D" id="2.10.25.10">
    <property type="entry name" value="Laminin"/>
    <property type="match status" value="4"/>
</dbReference>
<keyword evidence="1 6" id="KW-0245">EGF-like domain</keyword>
<comment type="caution">
    <text evidence="10">The sequence shown here is derived from an EMBL/GenBank/DDBJ whole genome shotgun (WGS) entry which is preliminary data.</text>
</comment>
<dbReference type="PANTHER" id="PTHR12916:SF4">
    <property type="entry name" value="UNINFLATABLE, ISOFORM C"/>
    <property type="match status" value="1"/>
</dbReference>
<dbReference type="EMBL" id="BGPR01010164">
    <property type="protein sequence ID" value="GBN44605.1"/>
    <property type="molecule type" value="Genomic_DNA"/>
</dbReference>
<dbReference type="FunFam" id="2.10.25.10:FF:000321">
    <property type="entry name" value="Protein delta homolog 1"/>
    <property type="match status" value="1"/>
</dbReference>
<feature type="domain" description="EGF-like" evidence="9">
    <location>
        <begin position="120"/>
        <end position="159"/>
    </location>
</feature>
<dbReference type="InterPro" id="IPR001881">
    <property type="entry name" value="EGF-like_Ca-bd_dom"/>
</dbReference>
<dbReference type="GO" id="GO:0005509">
    <property type="term" value="F:calcium ion binding"/>
    <property type="evidence" value="ECO:0007669"/>
    <property type="project" value="InterPro"/>
</dbReference>
<dbReference type="InterPro" id="IPR000742">
    <property type="entry name" value="EGF"/>
</dbReference>
<dbReference type="SUPFAM" id="SSF57196">
    <property type="entry name" value="EGF/Laminin"/>
    <property type="match status" value="2"/>
</dbReference>
<comment type="caution">
    <text evidence="6">Lacks conserved residue(s) required for the propagation of feature annotation.</text>
</comment>
<feature type="disulfide bond" evidence="6">
    <location>
        <begin position="232"/>
        <end position="241"/>
    </location>
</feature>
<dbReference type="CDD" id="cd00054">
    <property type="entry name" value="EGF_CA"/>
    <property type="match status" value="1"/>
</dbReference>
<feature type="chain" id="PRO_5021254398" description="EGF-like domain-containing protein" evidence="8">
    <location>
        <begin position="20"/>
        <end position="464"/>
    </location>
</feature>
<dbReference type="AlphaFoldDB" id="A0A4Y2NYA2"/>
<evidence type="ECO:0000259" key="9">
    <source>
        <dbReference type="PROSITE" id="PS50026"/>
    </source>
</evidence>
<keyword evidence="3" id="KW-0677">Repeat</keyword>
<feature type="domain" description="EGF-like" evidence="9">
    <location>
        <begin position="207"/>
        <end position="242"/>
    </location>
</feature>
<evidence type="ECO:0000256" key="7">
    <source>
        <dbReference type="SAM" id="MobiDB-lite"/>
    </source>
</evidence>
<dbReference type="FunFam" id="2.10.25.10:FF:000057">
    <property type="entry name" value="protocadherin Fat 1 isoform X2"/>
    <property type="match status" value="1"/>
</dbReference>
<protein>
    <recommendedName>
        <fullName evidence="9">EGF-like domain-containing protein</fullName>
    </recommendedName>
</protein>
<evidence type="ECO:0000313" key="11">
    <source>
        <dbReference type="Proteomes" id="UP000499080"/>
    </source>
</evidence>
<keyword evidence="4 6" id="KW-1015">Disulfide bond</keyword>
<feature type="compositionally biased region" description="Low complexity" evidence="7">
    <location>
        <begin position="36"/>
        <end position="47"/>
    </location>
</feature>
<evidence type="ECO:0000256" key="4">
    <source>
        <dbReference type="ARBA" id="ARBA00023157"/>
    </source>
</evidence>
<dbReference type="Pfam" id="PF00008">
    <property type="entry name" value="EGF"/>
    <property type="match status" value="2"/>
</dbReference>